<protein>
    <submittedName>
        <fullName evidence="10">Acyl-CoA dehydrogenase</fullName>
        <ecNumber evidence="10">1.3.99.-</ecNumber>
    </submittedName>
</protein>
<dbReference type="AlphaFoldDB" id="A0A1A9GGW5"/>
<dbReference type="FunFam" id="1.20.140.10:FF:000004">
    <property type="entry name" value="Acyl-CoA dehydrogenase FadE25"/>
    <property type="match status" value="1"/>
</dbReference>
<dbReference type="PANTHER" id="PTHR43884:SF12">
    <property type="entry name" value="ISOVALERYL-COA DEHYDROGENASE, MITOCHONDRIAL-RELATED"/>
    <property type="match status" value="1"/>
</dbReference>
<reference evidence="10 11" key="1">
    <citation type="submission" date="2016-03" db="EMBL/GenBank/DDBJ databases">
        <title>Complete genome sequence of a soil Actinobacterium, Nocardioides dokdonensis FR1436.</title>
        <authorList>
            <person name="Kwon S.-K."/>
            <person name="Kim K."/>
            <person name="Kim J.F."/>
        </authorList>
    </citation>
    <scope>NUCLEOTIDE SEQUENCE [LARGE SCALE GENOMIC DNA]</scope>
    <source>
        <strain evidence="10 11">FR1436</strain>
    </source>
</reference>
<dbReference type="Gene3D" id="1.20.140.10">
    <property type="entry name" value="Butyryl-CoA Dehydrogenase, subunit A, domain 3"/>
    <property type="match status" value="1"/>
</dbReference>
<name>A0A1A9GGW5_9ACTN</name>
<dbReference type="KEGG" id="ndk:I601_0430"/>
<dbReference type="PANTHER" id="PTHR43884">
    <property type="entry name" value="ACYL-COA DEHYDROGENASE"/>
    <property type="match status" value="1"/>
</dbReference>
<dbReference type="InterPro" id="IPR037069">
    <property type="entry name" value="AcylCoA_DH/ox_N_sf"/>
</dbReference>
<dbReference type="Gene3D" id="1.10.540.10">
    <property type="entry name" value="Acyl-CoA dehydrogenase/oxidase, N-terminal domain"/>
    <property type="match status" value="1"/>
</dbReference>
<dbReference type="GO" id="GO:0003995">
    <property type="term" value="F:acyl-CoA dehydrogenase activity"/>
    <property type="evidence" value="ECO:0007669"/>
    <property type="project" value="InterPro"/>
</dbReference>
<comment type="cofactor">
    <cofactor evidence="1 6">
        <name>FAD</name>
        <dbReference type="ChEBI" id="CHEBI:57692"/>
    </cofactor>
</comment>
<dbReference type="InterPro" id="IPR006091">
    <property type="entry name" value="Acyl-CoA_Oxase/DH_mid-dom"/>
</dbReference>
<evidence type="ECO:0000259" key="9">
    <source>
        <dbReference type="Pfam" id="PF02771"/>
    </source>
</evidence>
<evidence type="ECO:0000313" key="10">
    <source>
        <dbReference type="EMBL" id="ANH36882.1"/>
    </source>
</evidence>
<organism evidence="10 11">
    <name type="scientific">Nocardioides dokdonensis FR1436</name>
    <dbReference type="NCBI Taxonomy" id="1300347"/>
    <lineage>
        <taxon>Bacteria</taxon>
        <taxon>Bacillati</taxon>
        <taxon>Actinomycetota</taxon>
        <taxon>Actinomycetes</taxon>
        <taxon>Propionibacteriales</taxon>
        <taxon>Nocardioidaceae</taxon>
        <taxon>Nocardioides</taxon>
    </lineage>
</organism>
<dbReference type="EC" id="1.3.99.-" evidence="10"/>
<dbReference type="InterPro" id="IPR009075">
    <property type="entry name" value="AcylCo_DH/oxidase_C"/>
</dbReference>
<evidence type="ECO:0000259" key="7">
    <source>
        <dbReference type="Pfam" id="PF00441"/>
    </source>
</evidence>
<dbReference type="Pfam" id="PF02771">
    <property type="entry name" value="Acyl-CoA_dh_N"/>
    <property type="match status" value="1"/>
</dbReference>
<dbReference type="SUPFAM" id="SSF56645">
    <property type="entry name" value="Acyl-CoA dehydrogenase NM domain-like"/>
    <property type="match status" value="1"/>
</dbReference>
<keyword evidence="4 6" id="KW-0274">FAD</keyword>
<dbReference type="PIRSF" id="PIRSF016578">
    <property type="entry name" value="HsaA"/>
    <property type="match status" value="1"/>
</dbReference>
<dbReference type="Proteomes" id="UP000077868">
    <property type="component" value="Chromosome"/>
</dbReference>
<dbReference type="GO" id="GO:0050660">
    <property type="term" value="F:flavin adenine dinucleotide binding"/>
    <property type="evidence" value="ECO:0007669"/>
    <property type="project" value="InterPro"/>
</dbReference>
<evidence type="ECO:0000256" key="6">
    <source>
        <dbReference type="RuleBase" id="RU362125"/>
    </source>
</evidence>
<dbReference type="InterPro" id="IPR009100">
    <property type="entry name" value="AcylCoA_DH/oxidase_NM_dom_sf"/>
</dbReference>
<dbReference type="InterPro" id="IPR046373">
    <property type="entry name" value="Acyl-CoA_Oxase/DH_mid-dom_sf"/>
</dbReference>
<dbReference type="InterPro" id="IPR006089">
    <property type="entry name" value="Acyl-CoA_DH_CS"/>
</dbReference>
<accession>A0A1A9GGW5</accession>
<feature type="domain" description="Acyl-CoA oxidase/dehydrogenase middle" evidence="8">
    <location>
        <begin position="122"/>
        <end position="216"/>
    </location>
</feature>
<dbReference type="FunFam" id="1.10.540.10:FF:000002">
    <property type="entry name" value="Acyl-CoA dehydrogenase FadE19"/>
    <property type="match status" value="1"/>
</dbReference>
<dbReference type="OrthoDB" id="142556at2"/>
<evidence type="ECO:0000256" key="3">
    <source>
        <dbReference type="ARBA" id="ARBA00022630"/>
    </source>
</evidence>
<dbReference type="FunFam" id="2.40.110.10:FF:000009">
    <property type="entry name" value="Acyl-CoA dehydrogenase"/>
    <property type="match status" value="1"/>
</dbReference>
<dbReference type="Gene3D" id="2.40.110.10">
    <property type="entry name" value="Butyryl-CoA Dehydrogenase, subunit A, domain 2"/>
    <property type="match status" value="1"/>
</dbReference>
<evidence type="ECO:0000256" key="2">
    <source>
        <dbReference type="ARBA" id="ARBA00009347"/>
    </source>
</evidence>
<dbReference type="PATRIC" id="fig|1300347.3.peg.430"/>
<feature type="domain" description="Acyl-CoA dehydrogenase/oxidase N-terminal" evidence="9">
    <location>
        <begin position="7"/>
        <end position="116"/>
    </location>
</feature>
<dbReference type="STRING" id="1300347.I601_0430"/>
<gene>
    <name evidence="10" type="primary">mmgC_4</name>
    <name evidence="10" type="ORF">I601_0430</name>
</gene>
<evidence type="ECO:0000256" key="1">
    <source>
        <dbReference type="ARBA" id="ARBA00001974"/>
    </source>
</evidence>
<evidence type="ECO:0000256" key="5">
    <source>
        <dbReference type="ARBA" id="ARBA00023002"/>
    </source>
</evidence>
<dbReference type="Pfam" id="PF00441">
    <property type="entry name" value="Acyl-CoA_dh_1"/>
    <property type="match status" value="1"/>
</dbReference>
<dbReference type="InterPro" id="IPR036250">
    <property type="entry name" value="AcylCo_DH-like_C"/>
</dbReference>
<evidence type="ECO:0000313" key="11">
    <source>
        <dbReference type="Proteomes" id="UP000077868"/>
    </source>
</evidence>
<sequence>MDLSLDQEQQSFRALARDFLDKEAVPHRIQWDRDESVDLAILPKMAEIGFFGLTIPEEYGGLGGDYVTYALAMEELGRADSALRGIVSVSSGLVGKSILFFGSEEQKQEWLPEIASARRLGCFGLTEPGTGSDAGNLTTRARRDGDDWVITGQKLYITNGTWADVALIFARTGQDGPRGVSAFLVPTDSPGFEAREIKGKLGLRAQATAELFLSDVRVPASAMLGDEGQGFKIAMSTLDKGRLAVGAGCVGIVQGCLESAVEYATARTQFGRPIAGFQLVQDMIADMSLDADAARLLVWRCADLVDRGEPFGIAASKAKLFASEAAVRAANLAIQVHGGAGYVDEYPPSKYLRDARVMTLYEGTSQIQKLLIGRDETGISAFV</sequence>
<dbReference type="InterPro" id="IPR013786">
    <property type="entry name" value="AcylCoA_DH/ox_N"/>
</dbReference>
<keyword evidence="3 6" id="KW-0285">Flavoprotein</keyword>
<dbReference type="Pfam" id="PF02770">
    <property type="entry name" value="Acyl-CoA_dh_M"/>
    <property type="match status" value="1"/>
</dbReference>
<dbReference type="SUPFAM" id="SSF47203">
    <property type="entry name" value="Acyl-CoA dehydrogenase C-terminal domain-like"/>
    <property type="match status" value="1"/>
</dbReference>
<evidence type="ECO:0000259" key="8">
    <source>
        <dbReference type="Pfam" id="PF02770"/>
    </source>
</evidence>
<comment type="similarity">
    <text evidence="2 6">Belongs to the acyl-CoA dehydrogenase family.</text>
</comment>
<proteinExistence type="inferred from homology"/>
<feature type="domain" description="Acyl-CoA dehydrogenase/oxidase C-terminal" evidence="7">
    <location>
        <begin position="228"/>
        <end position="374"/>
    </location>
</feature>
<dbReference type="PROSITE" id="PS00073">
    <property type="entry name" value="ACYL_COA_DH_2"/>
    <property type="match status" value="1"/>
</dbReference>
<keyword evidence="5 6" id="KW-0560">Oxidoreductase</keyword>
<dbReference type="RefSeq" id="WP_068105826.1">
    <property type="nucleotide sequence ID" value="NZ_CP015079.1"/>
</dbReference>
<evidence type="ECO:0000256" key="4">
    <source>
        <dbReference type="ARBA" id="ARBA00022827"/>
    </source>
</evidence>
<dbReference type="EMBL" id="CP015079">
    <property type="protein sequence ID" value="ANH36882.1"/>
    <property type="molecule type" value="Genomic_DNA"/>
</dbReference>
<keyword evidence="11" id="KW-1185">Reference proteome</keyword>